<evidence type="ECO:0000256" key="7">
    <source>
        <dbReference type="ARBA" id="ARBA00022884"/>
    </source>
</evidence>
<protein>
    <submittedName>
        <fullName evidence="11">tRNA (5-methylaminomethyl-2-thiouridylate)-methyltransferase</fullName>
        <ecNumber evidence="11">2.8.1.-</ecNumber>
    </submittedName>
</protein>
<dbReference type="NCBIfam" id="NF001138">
    <property type="entry name" value="PRK00143.1"/>
    <property type="match status" value="1"/>
</dbReference>
<keyword evidence="4" id="KW-0819">tRNA processing</keyword>
<dbReference type="Pfam" id="PF03054">
    <property type="entry name" value="tRNA_Me_trans"/>
    <property type="match status" value="1"/>
</dbReference>
<feature type="non-terminal residue" evidence="11">
    <location>
        <position position="1"/>
    </location>
</feature>
<keyword evidence="3 11" id="KW-0808">Transferase</keyword>
<dbReference type="GO" id="GO:0032259">
    <property type="term" value="P:methylation"/>
    <property type="evidence" value="ECO:0007669"/>
    <property type="project" value="UniProtKB-KW"/>
</dbReference>
<evidence type="ECO:0000256" key="6">
    <source>
        <dbReference type="ARBA" id="ARBA00022840"/>
    </source>
</evidence>
<dbReference type="Gene3D" id="3.40.50.620">
    <property type="entry name" value="HUPs"/>
    <property type="match status" value="1"/>
</dbReference>
<gene>
    <name evidence="11" type="primary">mnmA</name>
    <name evidence="11" type="ORF">LDC_1513</name>
</gene>
<dbReference type="PANTHER" id="PTHR11933">
    <property type="entry name" value="TRNA 5-METHYLAMINOMETHYL-2-THIOURIDYLATE -METHYLTRANSFERASE"/>
    <property type="match status" value="1"/>
</dbReference>
<feature type="domain" description="tRNA-specific 2-thiouridylase MnmA-like C-terminal" evidence="9">
    <location>
        <begin position="253"/>
        <end position="328"/>
    </location>
</feature>
<dbReference type="AlphaFoldDB" id="D9PJ04"/>
<comment type="caution">
    <text evidence="11">The sequence shown here is derived from an EMBL/GenBank/DDBJ whole genome shotgun (WGS) entry which is preliminary data.</text>
</comment>
<dbReference type="InterPro" id="IPR014729">
    <property type="entry name" value="Rossmann-like_a/b/a_fold"/>
</dbReference>
<keyword evidence="11" id="KW-0489">Methyltransferase</keyword>
<evidence type="ECO:0000256" key="2">
    <source>
        <dbReference type="ARBA" id="ARBA00022555"/>
    </source>
</evidence>
<keyword evidence="7" id="KW-0694">RNA-binding</keyword>
<dbReference type="SUPFAM" id="SSF52402">
    <property type="entry name" value="Adenine nucleotide alpha hydrolases-like"/>
    <property type="match status" value="1"/>
</dbReference>
<dbReference type="FunFam" id="2.40.30.10:FF:000023">
    <property type="entry name" value="tRNA-specific 2-thiouridylase MnmA"/>
    <property type="match status" value="1"/>
</dbReference>
<keyword evidence="6" id="KW-0067">ATP-binding</keyword>
<evidence type="ECO:0000256" key="4">
    <source>
        <dbReference type="ARBA" id="ARBA00022694"/>
    </source>
</evidence>
<dbReference type="FunFam" id="2.30.30.280:FF:000001">
    <property type="entry name" value="tRNA-specific 2-thiouridylase MnmA"/>
    <property type="match status" value="1"/>
</dbReference>
<dbReference type="CDD" id="cd01998">
    <property type="entry name" value="MnmA_TRMU-like"/>
    <property type="match status" value="1"/>
</dbReference>
<dbReference type="InterPro" id="IPR046884">
    <property type="entry name" value="MnmA-like_central"/>
</dbReference>
<dbReference type="NCBIfam" id="TIGR00420">
    <property type="entry name" value="trmU"/>
    <property type="match status" value="1"/>
</dbReference>
<proteinExistence type="predicted"/>
<dbReference type="EMBL" id="ADZX01000476">
    <property type="protein sequence ID" value="EFK96460.1"/>
    <property type="molecule type" value="Genomic_DNA"/>
</dbReference>
<dbReference type="PANTHER" id="PTHR11933:SF5">
    <property type="entry name" value="MITOCHONDRIAL TRNA-SPECIFIC 2-THIOURIDYLASE 1"/>
    <property type="match status" value="1"/>
</dbReference>
<keyword evidence="5" id="KW-0547">Nucleotide-binding</keyword>
<dbReference type="InterPro" id="IPR046885">
    <property type="entry name" value="MnmA-like_C"/>
</dbReference>
<keyword evidence="8" id="KW-1015">Disulfide bond</keyword>
<dbReference type="Gene3D" id="2.40.30.10">
    <property type="entry name" value="Translation factors"/>
    <property type="match status" value="1"/>
</dbReference>
<keyword evidence="2" id="KW-0820">tRNA-binding</keyword>
<dbReference type="GO" id="GO:0008168">
    <property type="term" value="F:methyltransferase activity"/>
    <property type="evidence" value="ECO:0007669"/>
    <property type="project" value="UniProtKB-KW"/>
</dbReference>
<evidence type="ECO:0000313" key="11">
    <source>
        <dbReference type="EMBL" id="EFK96460.1"/>
    </source>
</evidence>
<dbReference type="Pfam" id="PF20259">
    <property type="entry name" value="tRNA_Me_trans_M"/>
    <property type="match status" value="1"/>
</dbReference>
<evidence type="ECO:0000256" key="3">
    <source>
        <dbReference type="ARBA" id="ARBA00022679"/>
    </source>
</evidence>
<sequence>DVHALFMRNWDEDEDGYCTAAADLQDARRVCDDLGIPLHTVNFARDYRDRVFEHFLAELRAGRTPNPDVACNREIKFGVCFEHARRLGADWFATGHYARTANVDGKPRLLRAADVGKDQTYFLHTVPGEMLARTLFPVGGLRKTDVRRIALERALPVHAKRDSTGICFIGERPFAEFLARYLPAQPGSIETIDGHVIGEHRGLMYYTLGQRQGLAVGGVKGAVEAPWYVAAKDLGRNVLVVTQRHDDPQLMCREFATEAAHWIGGPPPRTTFSCAVKTRYRQPDQACVVTIREDGGCRVQTEQAQRAVTPGQSAVFYDGEVCLGGGVIAGTAANATPAPTAR</sequence>
<evidence type="ECO:0000256" key="5">
    <source>
        <dbReference type="ARBA" id="ARBA00022741"/>
    </source>
</evidence>
<evidence type="ECO:0000256" key="1">
    <source>
        <dbReference type="ARBA" id="ARBA00022490"/>
    </source>
</evidence>
<evidence type="ECO:0000259" key="9">
    <source>
        <dbReference type="Pfam" id="PF20258"/>
    </source>
</evidence>
<dbReference type="InterPro" id="IPR004506">
    <property type="entry name" value="MnmA-like"/>
</dbReference>
<evidence type="ECO:0000256" key="8">
    <source>
        <dbReference type="ARBA" id="ARBA00023157"/>
    </source>
</evidence>
<reference evidence="11" key="1">
    <citation type="submission" date="2010-07" db="EMBL/GenBank/DDBJ databases">
        <authorList>
            <consortium name="CONSOLIDER consortium CSD2007-00005"/>
            <person name="Guazzaroni M.-E."/>
            <person name="Richter M."/>
            <person name="Garcia-Salamanca A."/>
            <person name="Yarza P."/>
            <person name="Ferrer M."/>
        </authorList>
    </citation>
    <scope>NUCLEOTIDE SEQUENCE</scope>
</reference>
<dbReference type="Pfam" id="PF20258">
    <property type="entry name" value="tRNA_Me_trans_C"/>
    <property type="match status" value="1"/>
</dbReference>
<dbReference type="GO" id="GO:0000049">
    <property type="term" value="F:tRNA binding"/>
    <property type="evidence" value="ECO:0007669"/>
    <property type="project" value="UniProtKB-KW"/>
</dbReference>
<feature type="domain" description="tRNA-specific 2-thiouridylase MnmA-like central" evidence="10">
    <location>
        <begin position="176"/>
        <end position="242"/>
    </location>
</feature>
<dbReference type="GO" id="GO:0002143">
    <property type="term" value="P:tRNA wobble position uridine thiolation"/>
    <property type="evidence" value="ECO:0007669"/>
    <property type="project" value="TreeGrafter"/>
</dbReference>
<accession>D9PJ04</accession>
<dbReference type="EC" id="2.8.1.-" evidence="11"/>
<dbReference type="Gene3D" id="2.30.30.280">
    <property type="entry name" value="Adenine nucleotide alpha hydrolases-like domains"/>
    <property type="match status" value="1"/>
</dbReference>
<dbReference type="GO" id="GO:0005524">
    <property type="term" value="F:ATP binding"/>
    <property type="evidence" value="ECO:0007669"/>
    <property type="project" value="UniProtKB-KW"/>
</dbReference>
<keyword evidence="1" id="KW-0963">Cytoplasm</keyword>
<dbReference type="GO" id="GO:0016783">
    <property type="term" value="F:sulfurtransferase activity"/>
    <property type="evidence" value="ECO:0007669"/>
    <property type="project" value="InterPro"/>
</dbReference>
<reference evidence="11" key="2">
    <citation type="journal article" date="2011" name="Microb. Ecol.">
        <title>Taxonomic and Functional Metagenomic Profiling of the Microbial Community in the Anoxic Sediment of a Sub-saline Shallow Lake (Laguna de Carrizo, Central Spain).</title>
        <authorList>
            <person name="Ferrer M."/>
            <person name="Guazzaroni M.E."/>
            <person name="Richter M."/>
            <person name="Garcia-Salamanca A."/>
            <person name="Yarza P."/>
            <person name="Suarez-Suarez A."/>
            <person name="Solano J."/>
            <person name="Alcaide M."/>
            <person name="van Dillewijn P."/>
            <person name="Molina-Henares M.A."/>
            <person name="Lopez-Cortes N."/>
            <person name="Al-Ramahi Y."/>
            <person name="Guerrero C."/>
            <person name="Acosta A."/>
            <person name="de Eugenio L.I."/>
            <person name="Martinez V."/>
            <person name="Marques S."/>
            <person name="Rojo F."/>
            <person name="Santero E."/>
            <person name="Genilloud O."/>
            <person name="Perez-Perez J."/>
            <person name="Rossello-Mora R."/>
            <person name="Ramos J.L."/>
        </authorList>
    </citation>
    <scope>NUCLEOTIDE SEQUENCE</scope>
</reference>
<dbReference type="InterPro" id="IPR023382">
    <property type="entry name" value="MnmA-like_central_sf"/>
</dbReference>
<organism evidence="11">
    <name type="scientific">sediment metagenome</name>
    <dbReference type="NCBI Taxonomy" id="749907"/>
    <lineage>
        <taxon>unclassified sequences</taxon>
        <taxon>metagenomes</taxon>
        <taxon>ecological metagenomes</taxon>
    </lineage>
</organism>
<evidence type="ECO:0000259" key="10">
    <source>
        <dbReference type="Pfam" id="PF20259"/>
    </source>
</evidence>
<name>D9PJ04_9ZZZZ</name>